<dbReference type="PROSITE" id="PS01124">
    <property type="entry name" value="HTH_ARAC_FAMILY_2"/>
    <property type="match status" value="1"/>
</dbReference>
<evidence type="ECO:0000256" key="2">
    <source>
        <dbReference type="ARBA" id="ARBA00023125"/>
    </source>
</evidence>
<dbReference type="InterPro" id="IPR020449">
    <property type="entry name" value="Tscrpt_reg_AraC-type_HTH"/>
</dbReference>
<feature type="transmembrane region" description="Helical" evidence="4">
    <location>
        <begin position="164"/>
        <end position="184"/>
    </location>
</feature>
<comment type="caution">
    <text evidence="6">The sequence shown here is derived from an EMBL/GenBank/DDBJ whole genome shotgun (WGS) entry which is preliminary data.</text>
</comment>
<dbReference type="SMART" id="SM00342">
    <property type="entry name" value="HTH_ARAC"/>
    <property type="match status" value="1"/>
</dbReference>
<evidence type="ECO:0000313" key="6">
    <source>
        <dbReference type="EMBL" id="RYU94590.1"/>
    </source>
</evidence>
<dbReference type="InterPro" id="IPR009057">
    <property type="entry name" value="Homeodomain-like_sf"/>
</dbReference>
<evidence type="ECO:0000259" key="5">
    <source>
        <dbReference type="PROSITE" id="PS01124"/>
    </source>
</evidence>
<dbReference type="PANTHER" id="PTHR43280:SF29">
    <property type="entry name" value="ARAC-FAMILY TRANSCRIPTIONAL REGULATOR"/>
    <property type="match status" value="1"/>
</dbReference>
<dbReference type="Gene3D" id="1.10.10.60">
    <property type="entry name" value="Homeodomain-like"/>
    <property type="match status" value="2"/>
</dbReference>
<feature type="domain" description="HTH araC/xylS-type" evidence="5">
    <location>
        <begin position="276"/>
        <end position="384"/>
    </location>
</feature>
<dbReference type="GO" id="GO:0003700">
    <property type="term" value="F:DNA-binding transcription factor activity"/>
    <property type="evidence" value="ECO:0007669"/>
    <property type="project" value="InterPro"/>
</dbReference>
<dbReference type="PROSITE" id="PS00041">
    <property type="entry name" value="HTH_ARAC_FAMILY_1"/>
    <property type="match status" value="1"/>
</dbReference>
<proteinExistence type="predicted"/>
<keyword evidence="4" id="KW-0472">Membrane</keyword>
<keyword evidence="7" id="KW-1185">Reference proteome</keyword>
<keyword evidence="4" id="KW-1133">Transmembrane helix</keyword>
<dbReference type="AlphaFoldDB" id="A0A4V1ZD16"/>
<dbReference type="InterPro" id="IPR018062">
    <property type="entry name" value="HTH_AraC-typ_CS"/>
</dbReference>
<sequence length="385" mass="44628">MLPSLPLKIDLFAIIILLGIVQGFFLAFFFLTTKQGNKVAHRYLGLFLLAMSFAITEVLMGYTNYTFQTLYLVDMAEPTNFVMAPLSFLYLETYITERFTKTQLLHFIPFFAYLIYMSVLFYPLPDIHHYNSYLYAFHPDMATIPCDYDEREWYYFFKHHVNELMFVQMVIYTIASFYVVIRAFKKENLPFSSNQSPKLSWARNQAISLASIVIIFLIIKQTFIHDLGDHILAGHITLIIYAISFTVINRSKFFHDEQTKTGKKYEKSSLTTDIQDNVLEKLAEVMNTEKPFLSDSFSLPGLAKIVAVSPHHLSQILNEKLGQSFFDYTATYRIKEAQQLLVSPEYAHIKIEEIAEMVGYNSKSAFNTSFKKIVGQTPSQFRLQK</sequence>
<name>A0A4V1ZD16_9BACT</name>
<dbReference type="PRINTS" id="PR00032">
    <property type="entry name" value="HTHARAC"/>
</dbReference>
<keyword evidence="3" id="KW-0804">Transcription</keyword>
<feature type="transmembrane region" description="Helical" evidence="4">
    <location>
        <begin position="205"/>
        <end position="224"/>
    </location>
</feature>
<dbReference type="PANTHER" id="PTHR43280">
    <property type="entry name" value="ARAC-FAMILY TRANSCRIPTIONAL REGULATOR"/>
    <property type="match status" value="1"/>
</dbReference>
<dbReference type="Pfam" id="PF12833">
    <property type="entry name" value="HTH_18"/>
    <property type="match status" value="1"/>
</dbReference>
<feature type="transmembrane region" description="Helical" evidence="4">
    <location>
        <begin position="230"/>
        <end position="248"/>
    </location>
</feature>
<reference evidence="6 7" key="1">
    <citation type="submission" date="2019-02" db="EMBL/GenBank/DDBJ databases">
        <title>Bacterial novel species Emticicia sp. 17J42-9 isolated from soil.</title>
        <authorList>
            <person name="Jung H.-Y."/>
        </authorList>
    </citation>
    <scope>NUCLEOTIDE SEQUENCE [LARGE SCALE GENOMIC DNA]</scope>
    <source>
        <strain evidence="6 7">17J42-9</strain>
    </source>
</reference>
<evidence type="ECO:0000256" key="3">
    <source>
        <dbReference type="ARBA" id="ARBA00023163"/>
    </source>
</evidence>
<dbReference type="InterPro" id="IPR018060">
    <property type="entry name" value="HTH_AraC"/>
</dbReference>
<feature type="transmembrane region" description="Helical" evidence="4">
    <location>
        <begin position="12"/>
        <end position="31"/>
    </location>
</feature>
<dbReference type="Proteomes" id="UP000293162">
    <property type="component" value="Unassembled WGS sequence"/>
</dbReference>
<evidence type="ECO:0000256" key="4">
    <source>
        <dbReference type="SAM" id="Phobius"/>
    </source>
</evidence>
<dbReference type="RefSeq" id="WP_130022197.1">
    <property type="nucleotide sequence ID" value="NZ_SEWF01000023.1"/>
</dbReference>
<dbReference type="SUPFAM" id="SSF46689">
    <property type="entry name" value="Homeodomain-like"/>
    <property type="match status" value="1"/>
</dbReference>
<accession>A0A4V1ZD16</accession>
<dbReference type="OrthoDB" id="5492415at2"/>
<protein>
    <submittedName>
        <fullName evidence="6">AraC family transcriptional regulator</fullName>
    </submittedName>
</protein>
<feature type="transmembrane region" description="Helical" evidence="4">
    <location>
        <begin position="103"/>
        <end position="124"/>
    </location>
</feature>
<feature type="transmembrane region" description="Helical" evidence="4">
    <location>
        <begin position="69"/>
        <end position="91"/>
    </location>
</feature>
<organism evidence="6 7">
    <name type="scientific">Emticicia agri</name>
    <dbReference type="NCBI Taxonomy" id="2492393"/>
    <lineage>
        <taxon>Bacteria</taxon>
        <taxon>Pseudomonadati</taxon>
        <taxon>Bacteroidota</taxon>
        <taxon>Cytophagia</taxon>
        <taxon>Cytophagales</taxon>
        <taxon>Leadbetterellaceae</taxon>
        <taxon>Emticicia</taxon>
    </lineage>
</organism>
<keyword evidence="1" id="KW-0805">Transcription regulation</keyword>
<keyword evidence="2" id="KW-0238">DNA-binding</keyword>
<evidence type="ECO:0000256" key="1">
    <source>
        <dbReference type="ARBA" id="ARBA00023015"/>
    </source>
</evidence>
<evidence type="ECO:0000313" key="7">
    <source>
        <dbReference type="Proteomes" id="UP000293162"/>
    </source>
</evidence>
<keyword evidence="4" id="KW-0812">Transmembrane</keyword>
<feature type="transmembrane region" description="Helical" evidence="4">
    <location>
        <begin position="43"/>
        <end position="63"/>
    </location>
</feature>
<gene>
    <name evidence="6" type="ORF">EWM59_15760</name>
</gene>
<dbReference type="EMBL" id="SEWF01000023">
    <property type="protein sequence ID" value="RYU94590.1"/>
    <property type="molecule type" value="Genomic_DNA"/>
</dbReference>
<dbReference type="GO" id="GO:0043565">
    <property type="term" value="F:sequence-specific DNA binding"/>
    <property type="evidence" value="ECO:0007669"/>
    <property type="project" value="InterPro"/>
</dbReference>